<protein>
    <submittedName>
        <fullName evidence="2">Uncharacterized protein</fullName>
    </submittedName>
</protein>
<sequence>MQFSTILAIFAASFVAAAPSTSPLEVRKDPGAIVTCETQTAVDQVACIEKCVANPSCITACSLDAANKYTACAV</sequence>
<evidence type="ECO:0000313" key="2">
    <source>
        <dbReference type="EMBL" id="OHE93382.1"/>
    </source>
</evidence>
<accession>A0A1G4AWE9</accession>
<comment type="caution">
    <text evidence="2">The sequence shown here is derived from an EMBL/GenBank/DDBJ whole genome shotgun (WGS) entry which is preliminary data.</text>
</comment>
<dbReference type="EMBL" id="MJBS01000121">
    <property type="protein sequence ID" value="OHE93382.1"/>
    <property type="molecule type" value="Genomic_DNA"/>
</dbReference>
<dbReference type="OrthoDB" id="4837989at2759"/>
<dbReference type="AlphaFoldDB" id="A0A1G4AWE9"/>
<evidence type="ECO:0000256" key="1">
    <source>
        <dbReference type="SAM" id="SignalP"/>
    </source>
</evidence>
<dbReference type="GeneID" id="34564467"/>
<evidence type="ECO:0000313" key="3">
    <source>
        <dbReference type="Proteomes" id="UP000176998"/>
    </source>
</evidence>
<keyword evidence="3" id="KW-1185">Reference proteome</keyword>
<dbReference type="Proteomes" id="UP000176998">
    <property type="component" value="Unassembled WGS sequence"/>
</dbReference>
<organism evidence="2 3">
    <name type="scientific">Colletotrichum orchidophilum</name>
    <dbReference type="NCBI Taxonomy" id="1209926"/>
    <lineage>
        <taxon>Eukaryota</taxon>
        <taxon>Fungi</taxon>
        <taxon>Dikarya</taxon>
        <taxon>Ascomycota</taxon>
        <taxon>Pezizomycotina</taxon>
        <taxon>Sordariomycetes</taxon>
        <taxon>Hypocreomycetidae</taxon>
        <taxon>Glomerellales</taxon>
        <taxon>Glomerellaceae</taxon>
        <taxon>Colletotrichum</taxon>
    </lineage>
</organism>
<feature type="chain" id="PRO_5009602210" evidence="1">
    <location>
        <begin position="18"/>
        <end position="74"/>
    </location>
</feature>
<proteinExistence type="predicted"/>
<reference evidence="2 3" key="1">
    <citation type="submission" date="2016-09" db="EMBL/GenBank/DDBJ databases">
        <authorList>
            <person name="Capua I."/>
            <person name="De Benedictis P."/>
            <person name="Joannis T."/>
            <person name="Lombin L.H."/>
            <person name="Cattoli G."/>
        </authorList>
    </citation>
    <scope>NUCLEOTIDE SEQUENCE [LARGE SCALE GENOMIC DNA]</scope>
    <source>
        <strain evidence="2 3">IMI 309357</strain>
    </source>
</reference>
<name>A0A1G4AWE9_9PEZI</name>
<keyword evidence="1" id="KW-0732">Signal</keyword>
<dbReference type="RefSeq" id="XP_022470547.1">
    <property type="nucleotide sequence ID" value="XM_022622957.1"/>
</dbReference>
<gene>
    <name evidence="2" type="ORF">CORC01_11332</name>
</gene>
<feature type="signal peptide" evidence="1">
    <location>
        <begin position="1"/>
        <end position="17"/>
    </location>
</feature>